<keyword evidence="4" id="KW-1003">Cell membrane</keyword>
<proteinExistence type="inferred from homology"/>
<keyword evidence="2 4" id="KW-0456">Lyase</keyword>
<dbReference type="PROSITE" id="PS51257">
    <property type="entry name" value="PROKAR_LIPOPROTEIN"/>
    <property type="match status" value="1"/>
</dbReference>
<dbReference type="Pfam" id="PF05036">
    <property type="entry name" value="SPOR"/>
    <property type="match status" value="1"/>
</dbReference>
<accession>A1WVS5</accession>
<dbReference type="HAMAP" id="MF_02071">
    <property type="entry name" value="RlpA"/>
    <property type="match status" value="1"/>
</dbReference>
<organism evidence="9 10">
    <name type="scientific">Halorhodospira halophila (strain DSM 244 / SL1)</name>
    <name type="common">Ectothiorhodospira halophila (strain DSM 244 / SL1)</name>
    <dbReference type="NCBI Taxonomy" id="349124"/>
    <lineage>
        <taxon>Bacteria</taxon>
        <taxon>Pseudomonadati</taxon>
        <taxon>Pseudomonadota</taxon>
        <taxon>Gammaproteobacteria</taxon>
        <taxon>Chromatiales</taxon>
        <taxon>Ectothiorhodospiraceae</taxon>
        <taxon>Halorhodospira</taxon>
    </lineage>
</organism>
<dbReference type="eggNOG" id="COG3087">
    <property type="taxonomic scope" value="Bacteria"/>
</dbReference>
<feature type="domain" description="SPOR" evidence="8">
    <location>
        <begin position="272"/>
        <end position="352"/>
    </location>
</feature>
<dbReference type="Gene3D" id="2.40.40.10">
    <property type="entry name" value="RlpA-like domain"/>
    <property type="match status" value="1"/>
</dbReference>
<keyword evidence="4" id="KW-0472">Membrane</keyword>
<evidence type="ECO:0000259" key="8">
    <source>
        <dbReference type="PROSITE" id="PS51724"/>
    </source>
</evidence>
<comment type="similarity">
    <text evidence="4 5">Belongs to the RlpA family.</text>
</comment>
<dbReference type="GO" id="GO:0005886">
    <property type="term" value="C:plasma membrane"/>
    <property type="evidence" value="ECO:0007669"/>
    <property type="project" value="UniProtKB-SubCell"/>
</dbReference>
<feature type="region of interest" description="Disordered" evidence="6">
    <location>
        <begin position="23"/>
        <end position="75"/>
    </location>
</feature>
<dbReference type="InterPro" id="IPR036680">
    <property type="entry name" value="SPOR-like_sf"/>
</dbReference>
<name>A1WVS5_HALHL</name>
<dbReference type="Proteomes" id="UP000000647">
    <property type="component" value="Chromosome"/>
</dbReference>
<dbReference type="Gene3D" id="3.30.70.1070">
    <property type="entry name" value="Sporulation related repeat"/>
    <property type="match status" value="1"/>
</dbReference>
<dbReference type="PROSITE" id="PS51724">
    <property type="entry name" value="SPOR"/>
    <property type="match status" value="1"/>
</dbReference>
<keyword evidence="1 7" id="KW-0732">Signal</keyword>
<dbReference type="InterPro" id="IPR034718">
    <property type="entry name" value="RlpA"/>
</dbReference>
<dbReference type="KEGG" id="hha:Hhal_1011"/>
<gene>
    <name evidence="4" type="primary">rlpA</name>
    <name evidence="9" type="ordered locus">Hhal_1011</name>
</gene>
<keyword evidence="10" id="KW-1185">Reference proteome</keyword>
<dbReference type="GO" id="GO:0008932">
    <property type="term" value="F:lytic endotransglycosylase activity"/>
    <property type="evidence" value="ECO:0007669"/>
    <property type="project" value="UniProtKB-UniRule"/>
</dbReference>
<dbReference type="InterPro" id="IPR007730">
    <property type="entry name" value="SPOR-like_dom"/>
</dbReference>
<dbReference type="InterPro" id="IPR009009">
    <property type="entry name" value="RlpA-like_DPBB"/>
</dbReference>
<dbReference type="AlphaFoldDB" id="A1WVS5"/>
<dbReference type="PANTHER" id="PTHR34183:SF1">
    <property type="entry name" value="ENDOLYTIC PEPTIDOGLYCAN TRANSGLYCOSYLASE RLPA"/>
    <property type="match status" value="1"/>
</dbReference>
<feature type="compositionally biased region" description="Basic and acidic residues" evidence="6">
    <location>
        <begin position="24"/>
        <end position="57"/>
    </location>
</feature>
<comment type="subcellular location">
    <subcellularLocation>
        <location evidence="4">Cell membrane</location>
        <topology evidence="4">Lipid-anchor</topology>
    </subcellularLocation>
</comment>
<evidence type="ECO:0000256" key="7">
    <source>
        <dbReference type="SAM" id="SignalP"/>
    </source>
</evidence>
<evidence type="ECO:0000256" key="4">
    <source>
        <dbReference type="HAMAP-Rule" id="MF_02071"/>
    </source>
</evidence>
<dbReference type="EC" id="4.2.2.-" evidence="4"/>
<dbReference type="eggNOG" id="COG0797">
    <property type="taxonomic scope" value="Bacteria"/>
</dbReference>
<dbReference type="Pfam" id="PF03330">
    <property type="entry name" value="DPBB_1"/>
    <property type="match status" value="1"/>
</dbReference>
<dbReference type="GO" id="GO:0000270">
    <property type="term" value="P:peptidoglycan metabolic process"/>
    <property type="evidence" value="ECO:0007669"/>
    <property type="project" value="UniProtKB-UniRule"/>
</dbReference>
<dbReference type="SUPFAM" id="SSF110997">
    <property type="entry name" value="Sporulation related repeat"/>
    <property type="match status" value="1"/>
</dbReference>
<sequence length="352" mass="38175">MRSLATALLGLAGGAALLAGCAAPERDELEPPRPDEDPAERVATDGASDRDPEELARLPDAVPQDVPPSRYGNPEQYEVFGETYATMSREEAEGFTQRGRASWYGTKFHGRRTSSGTPYDMYAMTAAHRELPLPTWVEVVNLENDRRAVVKVNDRGPFVDPDERILDLSYAAAVRLDIADQGTAPVQIRVVTPDDPPQSPAKDADAEAGDPPAEGGVETFSVDDEQEPDAIEELLAAQEEADAEPGDETPSSEPPAGVRVRTTDRLLQDAEAVQPIAVYLQTGVFGQRENAERMEARLADLDLEAEVSVEEIGDADGSLHRVRLGPLENLAEIDRVEQGLDEAGIDHYRVSP</sequence>
<protein>
    <recommendedName>
        <fullName evidence="4">Endolytic peptidoglycan transglycosylase RlpA</fullName>
        <ecNumber evidence="4">4.2.2.-</ecNumber>
    </recommendedName>
</protein>
<evidence type="ECO:0000313" key="9">
    <source>
        <dbReference type="EMBL" id="ABM61787.1"/>
    </source>
</evidence>
<dbReference type="RefSeq" id="WP_011813810.1">
    <property type="nucleotide sequence ID" value="NC_008789.1"/>
</dbReference>
<evidence type="ECO:0000256" key="6">
    <source>
        <dbReference type="SAM" id="MobiDB-lite"/>
    </source>
</evidence>
<reference evidence="10" key="1">
    <citation type="submission" date="2006-12" db="EMBL/GenBank/DDBJ databases">
        <title>Complete sequence of Halorhodospira halophila SL1.</title>
        <authorList>
            <consortium name="US DOE Joint Genome Institute"/>
            <person name="Copeland A."/>
            <person name="Lucas S."/>
            <person name="Lapidus A."/>
            <person name="Barry K."/>
            <person name="Detter J.C."/>
            <person name="Glavina del Rio T."/>
            <person name="Hammon N."/>
            <person name="Israni S."/>
            <person name="Dalin E."/>
            <person name="Tice H."/>
            <person name="Pitluck S."/>
            <person name="Saunders E."/>
            <person name="Brettin T."/>
            <person name="Bruce D."/>
            <person name="Han C."/>
            <person name="Tapia R."/>
            <person name="Schmutz J."/>
            <person name="Larimer F."/>
            <person name="Land M."/>
            <person name="Hauser L."/>
            <person name="Kyrpides N."/>
            <person name="Mikhailova N."/>
            <person name="Hoff W."/>
            <person name="Richardson P."/>
        </authorList>
    </citation>
    <scope>NUCLEOTIDE SEQUENCE [LARGE SCALE GENOMIC DNA]</scope>
    <source>
        <strain evidence="10">DSM 244 / SL1</strain>
    </source>
</reference>
<comment type="function">
    <text evidence="4">Lytic transglycosylase with a strong preference for naked glycan strands that lack stem peptides.</text>
</comment>
<dbReference type="InterPro" id="IPR036908">
    <property type="entry name" value="RlpA-like_sf"/>
</dbReference>
<dbReference type="HOGENOM" id="CLU_042923_3_2_6"/>
<dbReference type="STRING" id="349124.Hhal_1011"/>
<evidence type="ECO:0000256" key="1">
    <source>
        <dbReference type="ARBA" id="ARBA00022729"/>
    </source>
</evidence>
<reference evidence="9 10" key="2">
    <citation type="journal article" date="2013" name="Stand. Genomic Sci.">
        <title>Complete genome sequence of Halorhodospira halophila SL1.</title>
        <authorList>
            <person name="Challacombe J.F."/>
            <person name="Majid S."/>
            <person name="Deole R."/>
            <person name="Brettin T.S."/>
            <person name="Bruce D."/>
            <person name="Delano S.F."/>
            <person name="Detter J.C."/>
            <person name="Gleasner C.D."/>
            <person name="Han C.S."/>
            <person name="Misra M."/>
            <person name="Reitenga K.G."/>
            <person name="Mikhailova N."/>
            <person name="Woyke T."/>
            <person name="Pitluck S."/>
            <person name="Nolan M."/>
            <person name="Land M.L."/>
            <person name="Saunders E."/>
            <person name="Tapia R."/>
            <person name="Lapidus A."/>
            <person name="Ivanova N."/>
            <person name="Hoff W.D."/>
        </authorList>
    </citation>
    <scope>NUCLEOTIDE SEQUENCE [LARGE SCALE GENOMIC DNA]</scope>
    <source>
        <strain evidence="10">DSM 244 / SL1</strain>
    </source>
</reference>
<dbReference type="CDD" id="cd22268">
    <property type="entry name" value="DPBB_RlpA-like"/>
    <property type="match status" value="1"/>
</dbReference>
<dbReference type="SUPFAM" id="SSF50685">
    <property type="entry name" value="Barwin-like endoglucanases"/>
    <property type="match status" value="1"/>
</dbReference>
<feature type="signal peptide" evidence="7">
    <location>
        <begin position="1"/>
        <end position="18"/>
    </location>
</feature>
<feature type="compositionally biased region" description="Low complexity" evidence="6">
    <location>
        <begin position="209"/>
        <end position="218"/>
    </location>
</feature>
<feature type="region of interest" description="Disordered" evidence="6">
    <location>
        <begin position="189"/>
        <end position="220"/>
    </location>
</feature>
<keyword evidence="3 4" id="KW-0961">Cell wall biogenesis/degradation</keyword>
<feature type="region of interest" description="Disordered" evidence="6">
    <location>
        <begin position="239"/>
        <end position="263"/>
    </location>
</feature>
<dbReference type="GO" id="GO:0071555">
    <property type="term" value="P:cell wall organization"/>
    <property type="evidence" value="ECO:0007669"/>
    <property type="project" value="UniProtKB-KW"/>
</dbReference>
<keyword evidence="4 9" id="KW-0449">Lipoprotein</keyword>
<dbReference type="InterPro" id="IPR012997">
    <property type="entry name" value="RplA"/>
</dbReference>
<dbReference type="GO" id="GO:0009279">
    <property type="term" value="C:cell outer membrane"/>
    <property type="evidence" value="ECO:0007669"/>
    <property type="project" value="TreeGrafter"/>
</dbReference>
<dbReference type="GO" id="GO:0042834">
    <property type="term" value="F:peptidoglycan binding"/>
    <property type="evidence" value="ECO:0007669"/>
    <property type="project" value="InterPro"/>
</dbReference>
<evidence type="ECO:0000256" key="2">
    <source>
        <dbReference type="ARBA" id="ARBA00023239"/>
    </source>
</evidence>
<keyword evidence="4" id="KW-0564">Palmitate</keyword>
<dbReference type="EMBL" id="CP000544">
    <property type="protein sequence ID" value="ABM61787.1"/>
    <property type="molecule type" value="Genomic_DNA"/>
</dbReference>
<evidence type="ECO:0000256" key="5">
    <source>
        <dbReference type="RuleBase" id="RU003495"/>
    </source>
</evidence>
<feature type="chain" id="PRO_5009990607" description="Endolytic peptidoglycan transglycosylase RlpA" evidence="7">
    <location>
        <begin position="19"/>
        <end position="352"/>
    </location>
</feature>
<evidence type="ECO:0000256" key="3">
    <source>
        <dbReference type="ARBA" id="ARBA00023316"/>
    </source>
</evidence>
<dbReference type="NCBIfam" id="TIGR00413">
    <property type="entry name" value="rlpA"/>
    <property type="match status" value="1"/>
</dbReference>
<evidence type="ECO:0000313" key="10">
    <source>
        <dbReference type="Proteomes" id="UP000000647"/>
    </source>
</evidence>
<dbReference type="PANTHER" id="PTHR34183">
    <property type="entry name" value="ENDOLYTIC PEPTIDOGLYCAN TRANSGLYCOSYLASE RLPA"/>
    <property type="match status" value="1"/>
</dbReference>